<proteinExistence type="predicted"/>
<dbReference type="AlphaFoldDB" id="X1S5T8"/>
<feature type="domain" description="Transposase IS110-like N-terminal" evidence="1">
    <location>
        <begin position="2"/>
        <end position="75"/>
    </location>
</feature>
<evidence type="ECO:0000313" key="3">
    <source>
        <dbReference type="EMBL" id="GAI63169.1"/>
    </source>
</evidence>
<dbReference type="InterPro" id="IPR047650">
    <property type="entry name" value="Transpos_IS110"/>
</dbReference>
<dbReference type="PANTHER" id="PTHR33055:SF15">
    <property type="entry name" value="TRANSPOSASE-RELATED"/>
    <property type="match status" value="1"/>
</dbReference>
<gene>
    <name evidence="3" type="ORF">S12H4_01667</name>
</gene>
<accession>X1S5T8</accession>
<organism evidence="3">
    <name type="scientific">marine sediment metagenome</name>
    <dbReference type="NCBI Taxonomy" id="412755"/>
    <lineage>
        <taxon>unclassified sequences</taxon>
        <taxon>metagenomes</taxon>
        <taxon>ecological metagenomes</taxon>
    </lineage>
</organism>
<dbReference type="EMBL" id="BARW01000351">
    <property type="protein sequence ID" value="GAI63169.1"/>
    <property type="molecule type" value="Genomic_DNA"/>
</dbReference>
<dbReference type="GO" id="GO:0006313">
    <property type="term" value="P:DNA transposition"/>
    <property type="evidence" value="ECO:0007669"/>
    <property type="project" value="InterPro"/>
</dbReference>
<evidence type="ECO:0000259" key="2">
    <source>
        <dbReference type="Pfam" id="PF02371"/>
    </source>
</evidence>
<dbReference type="GO" id="GO:0004803">
    <property type="term" value="F:transposase activity"/>
    <property type="evidence" value="ECO:0007669"/>
    <property type="project" value="InterPro"/>
</dbReference>
<dbReference type="InterPro" id="IPR003346">
    <property type="entry name" value="Transposase_20"/>
</dbReference>
<name>X1S5T8_9ZZZZ</name>
<dbReference type="GO" id="GO:0003677">
    <property type="term" value="F:DNA binding"/>
    <property type="evidence" value="ECO:0007669"/>
    <property type="project" value="InterPro"/>
</dbReference>
<dbReference type="PANTHER" id="PTHR33055">
    <property type="entry name" value="TRANSPOSASE FOR INSERTION SEQUENCE ELEMENT IS1111A"/>
    <property type="match status" value="1"/>
</dbReference>
<protein>
    <submittedName>
        <fullName evidence="3">Uncharacterized protein</fullName>
    </submittedName>
</protein>
<sequence>MKRRREGEDIDRRKNDYRDTDMAAELLRTGKFTETRLPQGIYADLRAAYHTYYGLGRERSRATNLLSALLDSLFPEFYTVFKDISTKTALAVLAAYPSPYVIAEMSMEKFMDTMMAKYKGQHIIRKKVSAIYQAAHNSVGIHAGAGVICFEISLLVERIRLLTEHRRKVEDLIVTLVEWIPESKYLLSTPGLGHITIAGILGELGPLNHYRSGKQLVKMAGINPMQSESANKQASKTPMSKKGRPLLRYCLWEASLSVLKHNQEFKAWATRLQERPLHQNPLKKREARGAVCKRLLYLVFALFNKHSFYEKNYKVETERELVAA</sequence>
<dbReference type="Pfam" id="PF01548">
    <property type="entry name" value="DEDD_Tnp_IS110"/>
    <property type="match status" value="1"/>
</dbReference>
<comment type="caution">
    <text evidence="3">The sequence shown here is derived from an EMBL/GenBank/DDBJ whole genome shotgun (WGS) entry which is preliminary data.</text>
</comment>
<reference evidence="3" key="1">
    <citation type="journal article" date="2014" name="Front. Microbiol.">
        <title>High frequency of phylogenetically diverse reductive dehalogenase-homologous genes in deep subseafloor sedimentary metagenomes.</title>
        <authorList>
            <person name="Kawai M."/>
            <person name="Futagami T."/>
            <person name="Toyoda A."/>
            <person name="Takaki Y."/>
            <person name="Nishi S."/>
            <person name="Hori S."/>
            <person name="Arai W."/>
            <person name="Tsubouchi T."/>
            <person name="Morono Y."/>
            <person name="Uchiyama I."/>
            <person name="Ito T."/>
            <person name="Fujiyama A."/>
            <person name="Inagaki F."/>
            <person name="Takami H."/>
        </authorList>
    </citation>
    <scope>NUCLEOTIDE SEQUENCE</scope>
    <source>
        <strain evidence="3">Expedition CK06-06</strain>
    </source>
</reference>
<dbReference type="InterPro" id="IPR002525">
    <property type="entry name" value="Transp_IS110-like_N"/>
</dbReference>
<dbReference type="Pfam" id="PF02371">
    <property type="entry name" value="Transposase_20"/>
    <property type="match status" value="1"/>
</dbReference>
<feature type="domain" description="Transposase IS116/IS110/IS902 C-terminal" evidence="2">
    <location>
        <begin position="184"/>
        <end position="267"/>
    </location>
</feature>
<evidence type="ECO:0000259" key="1">
    <source>
        <dbReference type="Pfam" id="PF01548"/>
    </source>
</evidence>